<feature type="transmembrane region" description="Helical" evidence="6">
    <location>
        <begin position="479"/>
        <end position="501"/>
    </location>
</feature>
<evidence type="ECO:0000259" key="7">
    <source>
        <dbReference type="Pfam" id="PF03553"/>
    </source>
</evidence>
<comment type="subcellular location">
    <subcellularLocation>
        <location evidence="1">Cell membrane</location>
        <topology evidence="1">Multi-pass membrane protein</topology>
    </subcellularLocation>
</comment>
<feature type="transmembrane region" description="Helical" evidence="6">
    <location>
        <begin position="141"/>
        <end position="160"/>
    </location>
</feature>
<accession>A0ABV8V798</accession>
<feature type="domain" description="Na+/H+ antiporter NhaC-like C-terminal" evidence="7">
    <location>
        <begin position="304"/>
        <end position="627"/>
    </location>
</feature>
<evidence type="ECO:0000256" key="6">
    <source>
        <dbReference type="SAM" id="Phobius"/>
    </source>
</evidence>
<feature type="transmembrane region" description="Helical" evidence="6">
    <location>
        <begin position="521"/>
        <end position="540"/>
    </location>
</feature>
<evidence type="ECO:0000256" key="1">
    <source>
        <dbReference type="ARBA" id="ARBA00004651"/>
    </source>
</evidence>
<reference evidence="9" key="1">
    <citation type="journal article" date="2019" name="Int. J. Syst. Evol. Microbiol.">
        <title>The Global Catalogue of Microorganisms (GCM) 10K type strain sequencing project: providing services to taxonomists for standard genome sequencing and annotation.</title>
        <authorList>
            <consortium name="The Broad Institute Genomics Platform"/>
            <consortium name="The Broad Institute Genome Sequencing Center for Infectious Disease"/>
            <person name="Wu L."/>
            <person name="Ma J."/>
        </authorList>
    </citation>
    <scope>NUCLEOTIDE SEQUENCE [LARGE SCALE GENOMIC DNA]</scope>
    <source>
        <strain evidence="9">CECT 8570</strain>
    </source>
</reference>
<dbReference type="InterPro" id="IPR018461">
    <property type="entry name" value="Na/H_Antiport_NhaC-like_C"/>
</dbReference>
<evidence type="ECO:0000313" key="9">
    <source>
        <dbReference type="Proteomes" id="UP001595840"/>
    </source>
</evidence>
<keyword evidence="3 6" id="KW-0812">Transmembrane</keyword>
<dbReference type="PANTHER" id="PTHR43478">
    <property type="entry name" value="NA+/H+ ANTIPORTER-RELATED"/>
    <property type="match status" value="1"/>
</dbReference>
<dbReference type="PANTHER" id="PTHR43478:SF1">
    <property type="entry name" value="NA+_H+ ANTIPORTER NHAC-LIKE C-TERMINAL DOMAIN-CONTAINING PROTEIN"/>
    <property type="match status" value="1"/>
</dbReference>
<comment type="caution">
    <text evidence="8">The sequence shown here is derived from an EMBL/GenBank/DDBJ whole genome shotgun (WGS) entry which is preliminary data.</text>
</comment>
<dbReference type="Pfam" id="PF03553">
    <property type="entry name" value="Na_H_antiporter"/>
    <property type="match status" value="1"/>
</dbReference>
<keyword evidence="9" id="KW-1185">Reference proteome</keyword>
<feature type="transmembrane region" description="Helical" evidence="6">
    <location>
        <begin position="210"/>
        <end position="229"/>
    </location>
</feature>
<feature type="transmembrane region" description="Helical" evidence="6">
    <location>
        <begin position="446"/>
        <end position="467"/>
    </location>
</feature>
<dbReference type="Proteomes" id="UP001595840">
    <property type="component" value="Unassembled WGS sequence"/>
</dbReference>
<sequence>MLAQAAKLGYIRAIQTINSTLTNGRTMQHLFSHSRTLSVFFLILSTFLLIFSQPSLAEESHTSVWTLPKIALQGVPFSIDIADATELQQQTLFIQLDETIYQGELTDGLLTFSGLITEADTAQVILLSNGHQLDSANIATLPGWFSLIPALMAVTMALLLRNVMIALFVSLITGIWMLYGLTLPGLGMAILDACQVYVVDALTEREHMEVVVFCFLIGGLVGIISRNGGTMGIAERITRVVKNRSQTQLSTSFLGLAIFFDDYANSLIVGNTMKKISDTMRISREKLAYIVDCTAAPVSAILFVTTWIGFQVGVINDGLSTIVGLDESAYSVFLNSLLYSFYPILAIVFVLYIAGTGKDFGPMLKAERRAFHTGKVLSPAMQQDSGPAPEEKDMEAKAGVPHRAINAVIPMCVLIGVTMAAIYFTGLASPDRADDSLREIIGNANSFASMMYGSVAGCIVALLMTMAQRLLSVHEITDAWFAGAKAVMLVIFVLTLAWSLSAVNTELHTSDFLISALGDTLNPNLMPFIIFLLAAFMAFATGSSWGVMGIMMPMVVPLAWAVLVFNDMTGAEHMHIFYSSVSGVLAGAIWGDHCSPLAESTLLSAMASGCDLIDHVRSQMLYCLVVGGVGMLAGTLPAGFGAPWWLCMIIGAVALWLVLQFFGQRAEDPLPHPHKSHAHKPDAEPA</sequence>
<evidence type="ECO:0000313" key="8">
    <source>
        <dbReference type="EMBL" id="MFC4363771.1"/>
    </source>
</evidence>
<keyword evidence="2" id="KW-1003">Cell membrane</keyword>
<evidence type="ECO:0000256" key="2">
    <source>
        <dbReference type="ARBA" id="ARBA00022475"/>
    </source>
</evidence>
<evidence type="ECO:0000256" key="5">
    <source>
        <dbReference type="ARBA" id="ARBA00023136"/>
    </source>
</evidence>
<gene>
    <name evidence="8" type="ORF">ACFOX3_15755</name>
</gene>
<keyword evidence="4 6" id="KW-1133">Transmembrane helix</keyword>
<feature type="transmembrane region" description="Helical" evidence="6">
    <location>
        <begin position="287"/>
        <end position="310"/>
    </location>
</feature>
<protein>
    <submittedName>
        <fullName evidence="8">Na+/H+ antiporter NhaC family protein</fullName>
    </submittedName>
</protein>
<feature type="transmembrane region" description="Helical" evidence="6">
    <location>
        <begin position="404"/>
        <end position="426"/>
    </location>
</feature>
<dbReference type="EMBL" id="JBHSCX010000020">
    <property type="protein sequence ID" value="MFC4363771.1"/>
    <property type="molecule type" value="Genomic_DNA"/>
</dbReference>
<evidence type="ECO:0000256" key="3">
    <source>
        <dbReference type="ARBA" id="ARBA00022692"/>
    </source>
</evidence>
<evidence type="ECO:0000256" key="4">
    <source>
        <dbReference type="ARBA" id="ARBA00022989"/>
    </source>
</evidence>
<dbReference type="RefSeq" id="WP_290261790.1">
    <property type="nucleotide sequence ID" value="NZ_JAUFQG010000004.1"/>
</dbReference>
<keyword evidence="5 6" id="KW-0472">Membrane</keyword>
<organism evidence="8 9">
    <name type="scientific">Simiduia curdlanivorans</name>
    <dbReference type="NCBI Taxonomy" id="1492769"/>
    <lineage>
        <taxon>Bacteria</taxon>
        <taxon>Pseudomonadati</taxon>
        <taxon>Pseudomonadota</taxon>
        <taxon>Gammaproteobacteria</taxon>
        <taxon>Cellvibrionales</taxon>
        <taxon>Cellvibrionaceae</taxon>
        <taxon>Simiduia</taxon>
    </lineage>
</organism>
<feature type="transmembrane region" description="Helical" evidence="6">
    <location>
        <begin position="167"/>
        <end position="190"/>
    </location>
</feature>
<feature type="transmembrane region" description="Helical" evidence="6">
    <location>
        <begin position="37"/>
        <end position="56"/>
    </location>
</feature>
<feature type="transmembrane region" description="Helical" evidence="6">
    <location>
        <begin position="619"/>
        <end position="636"/>
    </location>
</feature>
<feature type="transmembrane region" description="Helical" evidence="6">
    <location>
        <begin position="642"/>
        <end position="662"/>
    </location>
</feature>
<proteinExistence type="predicted"/>
<name>A0ABV8V798_9GAMM</name>
<feature type="transmembrane region" description="Helical" evidence="6">
    <location>
        <begin position="330"/>
        <end position="355"/>
    </location>
</feature>